<sequence>MPPIPDVLSIPLVRQGVESVSRDTHTLRSVTGKALATVHEAPPLLTRLTTKAMRAVPEPDPDELATVLAEAGRIFATETIEGQTPDGYCHQQALAAGVPVGVPRRTLDRLKHELGLLPQVVGAQRPAGTAPGHPARWVRRGSVLGVVAPSNHPATHLGWLKAVALGYGVAVRPGARDPITPLRLVRALLRAGLPAGLLSLLPGPHAAADTLVAAADLALVYGSESTVARLRGDSRVLVHGPGRSKILVDAPLDDGLLDHLVAEIAEDGGVRCTNTSVVLTSGDHHALAAALAERLAALPVRTVTDPDAALPARPVKEALALRQALVVAAEGAPELTEPYYGGEPTPLVDGDAAVLRPAVVCVDRSDHPGLRTELPFPCVWVAPWRAADGIGPLRDSLVVTLLGTDPSLAHEALHTPSIRTVVHGRVSGWWRDPYLPHEGYAGQFLREVRGYVVQGGENS</sequence>
<evidence type="ECO:0000313" key="6">
    <source>
        <dbReference type="Proteomes" id="UP001501721"/>
    </source>
</evidence>
<evidence type="ECO:0000256" key="1">
    <source>
        <dbReference type="ARBA" id="ARBA00009986"/>
    </source>
</evidence>
<name>A0ABN3KJX7_9ACTN</name>
<accession>A0ABN3KJX7</accession>
<dbReference type="InterPro" id="IPR016162">
    <property type="entry name" value="Ald_DH_N"/>
</dbReference>
<gene>
    <name evidence="5" type="ORF">GCM10010422_00060</name>
</gene>
<evidence type="ECO:0000259" key="4">
    <source>
        <dbReference type="Pfam" id="PF00171"/>
    </source>
</evidence>
<keyword evidence="6" id="KW-1185">Reference proteome</keyword>
<dbReference type="InterPro" id="IPR015590">
    <property type="entry name" value="Aldehyde_DH_dom"/>
</dbReference>
<dbReference type="PANTHER" id="PTHR43720">
    <property type="entry name" value="2-AMINOMUCONIC SEMIALDEHYDE DEHYDROGENASE"/>
    <property type="match status" value="1"/>
</dbReference>
<feature type="domain" description="Aldehyde dehydrogenase" evidence="4">
    <location>
        <begin position="143"/>
        <end position="384"/>
    </location>
</feature>
<dbReference type="Gene3D" id="3.40.309.10">
    <property type="entry name" value="Aldehyde Dehydrogenase, Chain A, domain 2"/>
    <property type="match status" value="1"/>
</dbReference>
<dbReference type="RefSeq" id="WP_346074819.1">
    <property type="nucleotide sequence ID" value="NZ_BAAATL010000001.1"/>
</dbReference>
<reference evidence="5 6" key="1">
    <citation type="journal article" date="2019" name="Int. J. Syst. Evol. Microbiol.">
        <title>The Global Catalogue of Microorganisms (GCM) 10K type strain sequencing project: providing services to taxonomists for standard genome sequencing and annotation.</title>
        <authorList>
            <consortium name="The Broad Institute Genomics Platform"/>
            <consortium name="The Broad Institute Genome Sequencing Center for Infectious Disease"/>
            <person name="Wu L."/>
            <person name="Ma J."/>
        </authorList>
    </citation>
    <scope>NUCLEOTIDE SEQUENCE [LARGE SCALE GENOMIC DNA]</scope>
    <source>
        <strain evidence="5 6">JCM 6923</strain>
    </source>
</reference>
<evidence type="ECO:0000313" key="5">
    <source>
        <dbReference type="EMBL" id="GAA2463812.1"/>
    </source>
</evidence>
<proteinExistence type="inferred from homology"/>
<dbReference type="InterPro" id="IPR016161">
    <property type="entry name" value="Ald_DH/histidinol_DH"/>
</dbReference>
<evidence type="ECO:0000256" key="2">
    <source>
        <dbReference type="ARBA" id="ARBA00023002"/>
    </source>
</evidence>
<comment type="caution">
    <text evidence="5">The sequence shown here is derived from an EMBL/GenBank/DDBJ whole genome shotgun (WGS) entry which is preliminary data.</text>
</comment>
<organism evidence="5 6">
    <name type="scientific">Streptomyces graminearus</name>
    <dbReference type="NCBI Taxonomy" id="284030"/>
    <lineage>
        <taxon>Bacteria</taxon>
        <taxon>Bacillati</taxon>
        <taxon>Actinomycetota</taxon>
        <taxon>Actinomycetes</taxon>
        <taxon>Kitasatosporales</taxon>
        <taxon>Streptomycetaceae</taxon>
        <taxon>Streptomyces</taxon>
    </lineage>
</organism>
<dbReference type="Proteomes" id="UP001501721">
    <property type="component" value="Unassembled WGS sequence"/>
</dbReference>
<dbReference type="Pfam" id="PF00171">
    <property type="entry name" value="Aldedh"/>
    <property type="match status" value="1"/>
</dbReference>
<dbReference type="InterPro" id="IPR016163">
    <property type="entry name" value="Ald_DH_C"/>
</dbReference>
<keyword evidence="3" id="KW-0520">NAD</keyword>
<dbReference type="EMBL" id="BAAATL010000001">
    <property type="protein sequence ID" value="GAA2463812.1"/>
    <property type="molecule type" value="Genomic_DNA"/>
</dbReference>
<comment type="similarity">
    <text evidence="1">Belongs to the aldehyde dehydrogenase family.</text>
</comment>
<dbReference type="Gene3D" id="3.40.605.10">
    <property type="entry name" value="Aldehyde Dehydrogenase, Chain A, domain 1"/>
    <property type="match status" value="1"/>
</dbReference>
<dbReference type="PANTHER" id="PTHR43720:SF2">
    <property type="entry name" value="2-AMINOMUCONIC SEMIALDEHYDE DEHYDROGENASE"/>
    <property type="match status" value="1"/>
</dbReference>
<protein>
    <submittedName>
        <fullName evidence="5">Aldehyde dehydrogenase family protein</fullName>
    </submittedName>
</protein>
<dbReference type="SUPFAM" id="SSF53720">
    <property type="entry name" value="ALDH-like"/>
    <property type="match status" value="1"/>
</dbReference>
<evidence type="ECO:0000256" key="3">
    <source>
        <dbReference type="ARBA" id="ARBA00023027"/>
    </source>
</evidence>
<keyword evidence="2" id="KW-0560">Oxidoreductase</keyword>